<dbReference type="PANTHER" id="PTHR31965:SF1">
    <property type="entry name" value="TRANSMEMBRANE PROTEIN 42"/>
    <property type="match status" value="1"/>
</dbReference>
<keyword evidence="1" id="KW-1133">Transmembrane helix</keyword>
<evidence type="ECO:0000313" key="2">
    <source>
        <dbReference type="EMBL" id="JAI54225.1"/>
    </source>
</evidence>
<proteinExistence type="evidence at transcript level"/>
<dbReference type="PANTHER" id="PTHR31965">
    <property type="entry name" value="TRANSMEMBRANE PROTEIN 42"/>
    <property type="match status" value="1"/>
</dbReference>
<dbReference type="SUPFAM" id="SSF103481">
    <property type="entry name" value="Multidrug resistance efflux transporter EmrE"/>
    <property type="match status" value="1"/>
</dbReference>
<feature type="transmembrane region" description="Helical" evidence="1">
    <location>
        <begin position="71"/>
        <end position="91"/>
    </location>
</feature>
<dbReference type="EMBL" id="GDKW01002370">
    <property type="protein sequence ID" value="JAI54225.1"/>
    <property type="molecule type" value="mRNA"/>
</dbReference>
<feature type="transmembrane region" description="Helical" evidence="1">
    <location>
        <begin position="97"/>
        <end position="114"/>
    </location>
</feature>
<accession>A0A0P4VJA6</accession>
<evidence type="ECO:0000256" key="1">
    <source>
        <dbReference type="SAM" id="Phobius"/>
    </source>
</evidence>
<dbReference type="AlphaFoldDB" id="A0A0P4VJA6"/>
<keyword evidence="1" id="KW-0472">Membrane</keyword>
<sequence length="122" mass="13292">MELLKVSKYVTYSIFGGSFGSLGSFLGKLSGSYSDSWLYYLIFFIAMIASNTIGSVLFAKSLSVSPTSLQPTVISTASNFISTAVFGVLFYEETTSLAWWTGTSLILTGIVLMSHEKKNKIQ</sequence>
<dbReference type="InterPro" id="IPR039632">
    <property type="entry name" value="TMEM42"/>
</dbReference>
<feature type="transmembrane region" description="Helical" evidence="1">
    <location>
        <begin position="37"/>
        <end position="59"/>
    </location>
</feature>
<name>A0A0P4VJA6_9HEMI</name>
<reference evidence="2" key="1">
    <citation type="journal article" date="2016" name="PLoS Negl. Trop. Dis.">
        <title>A Deep Insight into the Sialome of Rhodnius neglectus, a Vector of Chagas Disease.</title>
        <authorList>
            <person name="Santiago P.B."/>
            <person name="Assumpcao T.C."/>
            <person name="Araujo C.N."/>
            <person name="Bastos I.M."/>
            <person name="Neves D."/>
            <person name="Silva I.G."/>
            <person name="Charneau S."/>
            <person name="Queiroz R.M."/>
            <person name="Raiol T."/>
            <person name="Oliveira J.V."/>
            <person name="Sousa M.V."/>
            <person name="Calvo E."/>
            <person name="Ribeiro J.M."/>
            <person name="Santana J.M."/>
        </authorList>
    </citation>
    <scope>NUCLEOTIDE SEQUENCE</scope>
    <source>
        <tissue evidence="2">Salivary glands</tissue>
    </source>
</reference>
<organism evidence="2">
    <name type="scientific">Rhodnius neglectus</name>
    <dbReference type="NCBI Taxonomy" id="72488"/>
    <lineage>
        <taxon>Eukaryota</taxon>
        <taxon>Metazoa</taxon>
        <taxon>Ecdysozoa</taxon>
        <taxon>Arthropoda</taxon>
        <taxon>Hexapoda</taxon>
        <taxon>Insecta</taxon>
        <taxon>Pterygota</taxon>
        <taxon>Neoptera</taxon>
        <taxon>Paraneoptera</taxon>
        <taxon>Hemiptera</taxon>
        <taxon>Heteroptera</taxon>
        <taxon>Panheteroptera</taxon>
        <taxon>Cimicomorpha</taxon>
        <taxon>Reduviidae</taxon>
        <taxon>Triatominae</taxon>
        <taxon>Rhodnius</taxon>
    </lineage>
</organism>
<keyword evidence="1" id="KW-0812">Transmembrane</keyword>
<feature type="transmembrane region" description="Helical" evidence="1">
    <location>
        <begin position="12"/>
        <end position="31"/>
    </location>
</feature>
<protein>
    <submittedName>
        <fullName evidence="2">Putative conserved plasma membrane protein</fullName>
    </submittedName>
</protein>
<dbReference type="InterPro" id="IPR037185">
    <property type="entry name" value="EmrE-like"/>
</dbReference>
<dbReference type="Gene3D" id="1.10.3730.20">
    <property type="match status" value="1"/>
</dbReference>